<dbReference type="SMART" id="SM00862">
    <property type="entry name" value="Trans_reg_C"/>
    <property type="match status" value="1"/>
</dbReference>
<sequence>MAQKILIIDDEIEILNMLKRYFTLDGYDVITAAGGQDARNKLSQQPDIILLDINMPDIDGLSLCKSIRDFISCPILFLTANVEDSDKIKGFSAGGDDYIVKPFSIDELGARVSAHLRRENRGKVKARVLFEDCLAVDYTARAVYWNGQEIPLLKKEFDIIEVLSQNPGQVFDKERLYEAAWGLDGTGNNSVVAEHIRKIRAKFAAIGAKQYIETVWGVGYKWQK</sequence>
<evidence type="ECO:0000256" key="2">
    <source>
        <dbReference type="ARBA" id="ARBA00023015"/>
    </source>
</evidence>
<keyword evidence="4" id="KW-0804">Transcription</keyword>
<dbReference type="InterPro" id="IPR001789">
    <property type="entry name" value="Sig_transdc_resp-reg_receiver"/>
</dbReference>
<dbReference type="GO" id="GO:0005829">
    <property type="term" value="C:cytosol"/>
    <property type="evidence" value="ECO:0007669"/>
    <property type="project" value="TreeGrafter"/>
</dbReference>
<dbReference type="SMART" id="SM00448">
    <property type="entry name" value="REC"/>
    <property type="match status" value="1"/>
</dbReference>
<dbReference type="InterPro" id="IPR036388">
    <property type="entry name" value="WH-like_DNA-bd_sf"/>
</dbReference>
<keyword evidence="2" id="KW-0805">Transcription regulation</keyword>
<feature type="DNA-binding region" description="OmpR/PhoB-type" evidence="7">
    <location>
        <begin position="125"/>
        <end position="224"/>
    </location>
</feature>
<organism evidence="10 11">
    <name type="scientific">Candidatus Egerieimonas intestinavium</name>
    <dbReference type="NCBI Taxonomy" id="2840777"/>
    <lineage>
        <taxon>Bacteria</taxon>
        <taxon>Bacillati</taxon>
        <taxon>Bacillota</taxon>
        <taxon>Clostridia</taxon>
        <taxon>Lachnospirales</taxon>
        <taxon>Lachnospiraceae</taxon>
        <taxon>Lachnospiraceae incertae sedis</taxon>
        <taxon>Candidatus Egerieimonas</taxon>
    </lineage>
</organism>
<evidence type="ECO:0000256" key="3">
    <source>
        <dbReference type="ARBA" id="ARBA00023125"/>
    </source>
</evidence>
<dbReference type="Gene3D" id="1.10.10.10">
    <property type="entry name" value="Winged helix-like DNA-binding domain superfamily/Winged helix DNA-binding domain"/>
    <property type="match status" value="1"/>
</dbReference>
<dbReference type="Pfam" id="PF00072">
    <property type="entry name" value="Response_reg"/>
    <property type="match status" value="1"/>
</dbReference>
<evidence type="ECO:0000313" key="11">
    <source>
        <dbReference type="Proteomes" id="UP000886841"/>
    </source>
</evidence>
<dbReference type="PANTHER" id="PTHR48111:SF2">
    <property type="entry name" value="RESPONSE REGULATOR SAER"/>
    <property type="match status" value="1"/>
</dbReference>
<dbReference type="GO" id="GO:0000976">
    <property type="term" value="F:transcription cis-regulatory region binding"/>
    <property type="evidence" value="ECO:0007669"/>
    <property type="project" value="TreeGrafter"/>
</dbReference>
<reference evidence="10" key="2">
    <citation type="journal article" date="2021" name="PeerJ">
        <title>Extensive microbial diversity within the chicken gut microbiome revealed by metagenomics and culture.</title>
        <authorList>
            <person name="Gilroy R."/>
            <person name="Ravi A."/>
            <person name="Getino M."/>
            <person name="Pursley I."/>
            <person name="Horton D.L."/>
            <person name="Alikhan N.F."/>
            <person name="Baker D."/>
            <person name="Gharbi K."/>
            <person name="Hall N."/>
            <person name="Watson M."/>
            <person name="Adriaenssens E.M."/>
            <person name="Foster-Nyarko E."/>
            <person name="Jarju S."/>
            <person name="Secka A."/>
            <person name="Antonio M."/>
            <person name="Oren A."/>
            <person name="Chaudhuri R.R."/>
            <person name="La Ragione R."/>
            <person name="Hildebrand F."/>
            <person name="Pallen M.J."/>
        </authorList>
    </citation>
    <scope>NUCLEOTIDE SEQUENCE</scope>
    <source>
        <strain evidence="10">ChiSxjej1B13-7041</strain>
    </source>
</reference>
<dbReference type="AlphaFoldDB" id="A0A9D1JH32"/>
<dbReference type="GO" id="GO:0006355">
    <property type="term" value="P:regulation of DNA-templated transcription"/>
    <property type="evidence" value="ECO:0007669"/>
    <property type="project" value="InterPro"/>
</dbReference>
<evidence type="ECO:0000256" key="7">
    <source>
        <dbReference type="PROSITE-ProRule" id="PRU01091"/>
    </source>
</evidence>
<evidence type="ECO:0000259" key="8">
    <source>
        <dbReference type="PROSITE" id="PS50110"/>
    </source>
</evidence>
<feature type="modified residue" description="4-aspartylphosphate" evidence="6">
    <location>
        <position position="52"/>
    </location>
</feature>
<dbReference type="Proteomes" id="UP000886841">
    <property type="component" value="Unassembled WGS sequence"/>
</dbReference>
<dbReference type="PANTHER" id="PTHR48111">
    <property type="entry name" value="REGULATOR OF RPOS"/>
    <property type="match status" value="1"/>
</dbReference>
<protein>
    <recommendedName>
        <fullName evidence="1">Stage 0 sporulation protein A homolog</fullName>
    </recommendedName>
</protein>
<dbReference type="Gene3D" id="3.40.50.2300">
    <property type="match status" value="1"/>
</dbReference>
<dbReference type="InterPro" id="IPR001867">
    <property type="entry name" value="OmpR/PhoB-type_DNA-bd"/>
</dbReference>
<evidence type="ECO:0000256" key="1">
    <source>
        <dbReference type="ARBA" id="ARBA00018672"/>
    </source>
</evidence>
<evidence type="ECO:0000259" key="9">
    <source>
        <dbReference type="PROSITE" id="PS51755"/>
    </source>
</evidence>
<evidence type="ECO:0000313" key="10">
    <source>
        <dbReference type="EMBL" id="HIR93867.1"/>
    </source>
</evidence>
<comment type="function">
    <text evidence="5">May play the central regulatory role in sporulation. It may be an element of the effector pathway responsible for the activation of sporulation genes in response to nutritional stress. Spo0A may act in concert with spo0H (a sigma factor) to control the expression of some genes that are critical to the sporulation process.</text>
</comment>
<evidence type="ECO:0000256" key="6">
    <source>
        <dbReference type="PROSITE-ProRule" id="PRU00169"/>
    </source>
</evidence>
<dbReference type="CDD" id="cd00383">
    <property type="entry name" value="trans_reg_C"/>
    <property type="match status" value="1"/>
</dbReference>
<reference evidence="10" key="1">
    <citation type="submission" date="2020-10" db="EMBL/GenBank/DDBJ databases">
        <authorList>
            <person name="Gilroy R."/>
        </authorList>
    </citation>
    <scope>NUCLEOTIDE SEQUENCE</scope>
    <source>
        <strain evidence="10">ChiSxjej1B13-7041</strain>
    </source>
</reference>
<gene>
    <name evidence="10" type="ORF">IAB98_10670</name>
</gene>
<dbReference type="GO" id="GO:0032993">
    <property type="term" value="C:protein-DNA complex"/>
    <property type="evidence" value="ECO:0007669"/>
    <property type="project" value="TreeGrafter"/>
</dbReference>
<comment type="caution">
    <text evidence="10">The sequence shown here is derived from an EMBL/GenBank/DDBJ whole genome shotgun (WGS) entry which is preliminary data.</text>
</comment>
<evidence type="ECO:0000256" key="4">
    <source>
        <dbReference type="ARBA" id="ARBA00023163"/>
    </source>
</evidence>
<dbReference type="InterPro" id="IPR039420">
    <property type="entry name" value="WalR-like"/>
</dbReference>
<dbReference type="PROSITE" id="PS51755">
    <property type="entry name" value="OMPR_PHOB"/>
    <property type="match status" value="1"/>
</dbReference>
<dbReference type="EMBL" id="DVHU01000096">
    <property type="protein sequence ID" value="HIR93867.1"/>
    <property type="molecule type" value="Genomic_DNA"/>
</dbReference>
<dbReference type="PROSITE" id="PS50110">
    <property type="entry name" value="RESPONSE_REGULATORY"/>
    <property type="match status" value="1"/>
</dbReference>
<dbReference type="GO" id="GO:0000156">
    <property type="term" value="F:phosphorelay response regulator activity"/>
    <property type="evidence" value="ECO:0007669"/>
    <property type="project" value="TreeGrafter"/>
</dbReference>
<dbReference type="Pfam" id="PF00486">
    <property type="entry name" value="Trans_reg_C"/>
    <property type="match status" value="1"/>
</dbReference>
<feature type="domain" description="Response regulatory" evidence="8">
    <location>
        <begin position="4"/>
        <end position="116"/>
    </location>
</feature>
<dbReference type="SUPFAM" id="SSF52172">
    <property type="entry name" value="CheY-like"/>
    <property type="match status" value="1"/>
</dbReference>
<keyword evidence="6" id="KW-0597">Phosphoprotein</keyword>
<dbReference type="CDD" id="cd17574">
    <property type="entry name" value="REC_OmpR"/>
    <property type="match status" value="1"/>
</dbReference>
<keyword evidence="3 7" id="KW-0238">DNA-binding</keyword>
<feature type="domain" description="OmpR/PhoB-type" evidence="9">
    <location>
        <begin position="125"/>
        <end position="224"/>
    </location>
</feature>
<proteinExistence type="predicted"/>
<accession>A0A9D1JH32</accession>
<evidence type="ECO:0000256" key="5">
    <source>
        <dbReference type="ARBA" id="ARBA00024867"/>
    </source>
</evidence>
<name>A0A9D1JH32_9FIRM</name>
<dbReference type="InterPro" id="IPR011006">
    <property type="entry name" value="CheY-like_superfamily"/>
</dbReference>
<dbReference type="Gene3D" id="6.10.250.690">
    <property type="match status" value="1"/>
</dbReference>